<dbReference type="SMART" id="SM01007">
    <property type="entry name" value="Aldolase_II"/>
    <property type="match status" value="1"/>
</dbReference>
<evidence type="ECO:0000256" key="2">
    <source>
        <dbReference type="ARBA" id="ARBA00022723"/>
    </source>
</evidence>
<gene>
    <name evidence="6 8" type="primary">mtnB</name>
    <name evidence="8" type="ORF">I8U20_10955</name>
</gene>
<dbReference type="SUPFAM" id="SSF53639">
    <property type="entry name" value="AraD/HMP-PK domain-like"/>
    <property type="match status" value="1"/>
</dbReference>
<reference evidence="8 9" key="1">
    <citation type="submission" date="2020-12" db="EMBL/GenBank/DDBJ databases">
        <title>WGS of Thermoactinomyces spp.</title>
        <authorList>
            <person name="Cheng K."/>
        </authorList>
    </citation>
    <scope>NUCLEOTIDE SEQUENCE [LARGE SCALE GENOMIC DNA]</scope>
    <source>
        <strain evidence="9">CICC 10671\DSM 43846</strain>
    </source>
</reference>
<dbReference type="GO" id="GO:0046570">
    <property type="term" value="F:methylthioribulose 1-phosphate dehydratase activity"/>
    <property type="evidence" value="ECO:0007669"/>
    <property type="project" value="UniProtKB-UniRule"/>
</dbReference>
<evidence type="ECO:0000256" key="4">
    <source>
        <dbReference type="ARBA" id="ARBA00023167"/>
    </source>
</evidence>
<comment type="function">
    <text evidence="6">Catalyzes the dehydration of methylthioribulose-1-phosphate (MTRu-1-P) into 2,3-diketo-5-methylthiopentyl-1-phosphate (DK-MTP-1-P).</text>
</comment>
<feature type="binding site" evidence="6">
    <location>
        <position position="120"/>
    </location>
    <ligand>
        <name>Zn(2+)</name>
        <dbReference type="ChEBI" id="CHEBI:29105"/>
    </ligand>
</feature>
<organism evidence="8 9">
    <name type="scientific">Thermoactinomyces intermedius</name>
    <dbReference type="NCBI Taxonomy" id="2024"/>
    <lineage>
        <taxon>Bacteria</taxon>
        <taxon>Bacillati</taxon>
        <taxon>Bacillota</taxon>
        <taxon>Bacilli</taxon>
        <taxon>Bacillales</taxon>
        <taxon>Thermoactinomycetaceae</taxon>
        <taxon>Thermoactinomyces</taxon>
    </lineage>
</organism>
<evidence type="ECO:0000259" key="7">
    <source>
        <dbReference type="SMART" id="SM01007"/>
    </source>
</evidence>
<comment type="cofactor">
    <cofactor evidence="6">
        <name>Zn(2+)</name>
        <dbReference type="ChEBI" id="CHEBI:29105"/>
    </cofactor>
    <text evidence="6">Binds 1 zinc ion per subunit.</text>
</comment>
<dbReference type="EC" id="4.2.1.109" evidence="6"/>
<dbReference type="Proteomes" id="UP000633619">
    <property type="component" value="Unassembled WGS sequence"/>
</dbReference>
<comment type="catalytic activity">
    <reaction evidence="6">
        <text>5-(methylsulfanyl)-D-ribulose 1-phosphate = 5-methylsulfanyl-2,3-dioxopentyl phosphate + H2O</text>
        <dbReference type="Rhea" id="RHEA:15549"/>
        <dbReference type="ChEBI" id="CHEBI:15377"/>
        <dbReference type="ChEBI" id="CHEBI:58548"/>
        <dbReference type="ChEBI" id="CHEBI:58828"/>
        <dbReference type="EC" id="4.2.1.109"/>
    </reaction>
</comment>
<dbReference type="InterPro" id="IPR036409">
    <property type="entry name" value="Aldolase_II/adducin_N_sf"/>
</dbReference>
<evidence type="ECO:0000313" key="9">
    <source>
        <dbReference type="Proteomes" id="UP000633619"/>
    </source>
</evidence>
<dbReference type="HAMAP" id="MF_01677">
    <property type="entry name" value="Salvage_MtnB"/>
    <property type="match status" value="1"/>
</dbReference>
<feature type="domain" description="Class II aldolase/adducin N-terminal" evidence="7">
    <location>
        <begin position="28"/>
        <end position="220"/>
    </location>
</feature>
<keyword evidence="2 6" id="KW-0479">Metal-binding</keyword>
<evidence type="ECO:0000313" key="8">
    <source>
        <dbReference type="EMBL" id="MBH8595850.1"/>
    </source>
</evidence>
<comment type="similarity">
    <text evidence="6">Belongs to the aldolase class II family. MtnB subfamily.</text>
</comment>
<dbReference type="Pfam" id="PF00596">
    <property type="entry name" value="Aldolase_II"/>
    <property type="match status" value="1"/>
</dbReference>
<dbReference type="PANTHER" id="PTHR10640">
    <property type="entry name" value="METHYLTHIORIBULOSE-1-PHOSPHATE DEHYDRATASE"/>
    <property type="match status" value="1"/>
</dbReference>
<evidence type="ECO:0000256" key="5">
    <source>
        <dbReference type="ARBA" id="ARBA00023239"/>
    </source>
</evidence>
<dbReference type="GO" id="GO:0005737">
    <property type="term" value="C:cytoplasm"/>
    <property type="evidence" value="ECO:0007669"/>
    <property type="project" value="UniProtKB-UniRule"/>
</dbReference>
<dbReference type="EMBL" id="JAECVW010000006">
    <property type="protein sequence ID" value="MBH8595850.1"/>
    <property type="molecule type" value="Genomic_DNA"/>
</dbReference>
<dbReference type="UniPathway" id="UPA00904">
    <property type="reaction ID" value="UER00875"/>
</dbReference>
<dbReference type="Gene3D" id="3.40.225.10">
    <property type="entry name" value="Class II aldolase/adducin N-terminal domain"/>
    <property type="match status" value="1"/>
</dbReference>
<dbReference type="InterPro" id="IPR017714">
    <property type="entry name" value="MethylthioRu-1-P_deHdtase_MtnB"/>
</dbReference>
<evidence type="ECO:0000256" key="6">
    <source>
        <dbReference type="HAMAP-Rule" id="MF_01677"/>
    </source>
</evidence>
<keyword evidence="4 6" id="KW-0486">Methionine biosynthesis</keyword>
<evidence type="ECO:0000256" key="1">
    <source>
        <dbReference type="ARBA" id="ARBA00022605"/>
    </source>
</evidence>
<comment type="pathway">
    <text evidence="6">Amino-acid biosynthesis; L-methionine biosynthesis via salvage pathway; L-methionine from S-methyl-5-thio-alpha-D-ribose 1-phosphate: step 2/6.</text>
</comment>
<protein>
    <recommendedName>
        <fullName evidence="6">Methylthioribulose-1-phosphate dehydratase</fullName>
        <shortName evidence="6">MTRu-1-P dehydratase</shortName>
        <ecNumber evidence="6">4.2.1.109</ecNumber>
    </recommendedName>
</protein>
<dbReference type="GO" id="GO:0019509">
    <property type="term" value="P:L-methionine salvage from methylthioadenosine"/>
    <property type="evidence" value="ECO:0007669"/>
    <property type="project" value="UniProtKB-UniRule"/>
</dbReference>
<accession>A0A8I1AA88</accession>
<dbReference type="NCBIfam" id="TIGR03328">
    <property type="entry name" value="salvage_mtnB"/>
    <property type="match status" value="1"/>
</dbReference>
<keyword evidence="1 6" id="KW-0028">Amino-acid biosynthesis</keyword>
<sequence length="227" mass="25610">MGGANNLTRLEHPERIRVEMEKVEGAFEELRKIKELFARRGWFPATSGNLSVRMDVQEGEPDLIAITASGKDKTVHTPEDFLLVDREGKPAFPTRLKPSAETLVHTAIYQKIKDCRAIFHIHTVHNNLISEQCGDAGYVSFSGHEIIKALNIWEEGAVIRVPIVPNHASIPDLAQAVREVTDPRVPAVLIRNHGIYAWGDSIFAAKRHLEAFEFLFEYQVKLQLLNQ</sequence>
<keyword evidence="5 6" id="KW-0456">Lyase</keyword>
<dbReference type="InterPro" id="IPR001303">
    <property type="entry name" value="Aldolase_II/adducin_N"/>
</dbReference>
<evidence type="ECO:0000256" key="3">
    <source>
        <dbReference type="ARBA" id="ARBA00022833"/>
    </source>
</evidence>
<keyword evidence="9" id="KW-1185">Reference proteome</keyword>
<keyword evidence="3 6" id="KW-0862">Zinc</keyword>
<comment type="caution">
    <text evidence="8">The sequence shown here is derived from an EMBL/GenBank/DDBJ whole genome shotgun (WGS) entry which is preliminary data.</text>
</comment>
<dbReference type="AlphaFoldDB" id="A0A8I1AA88"/>
<dbReference type="PANTHER" id="PTHR10640:SF7">
    <property type="entry name" value="METHYLTHIORIBULOSE-1-PHOSPHATE DEHYDRATASE"/>
    <property type="match status" value="1"/>
</dbReference>
<dbReference type="GO" id="GO:0008270">
    <property type="term" value="F:zinc ion binding"/>
    <property type="evidence" value="ECO:0007669"/>
    <property type="project" value="UniProtKB-UniRule"/>
</dbReference>
<feature type="binding site" evidence="6">
    <location>
        <position position="122"/>
    </location>
    <ligand>
        <name>Zn(2+)</name>
        <dbReference type="ChEBI" id="CHEBI:29105"/>
    </ligand>
</feature>
<proteinExistence type="inferred from homology"/>
<name>A0A8I1AA88_THEIN</name>